<dbReference type="EC" id="1.4.4.2" evidence="1"/>
<dbReference type="InterPro" id="IPR020581">
    <property type="entry name" value="GDC_P"/>
</dbReference>
<dbReference type="GO" id="GO:0009116">
    <property type="term" value="P:nucleoside metabolic process"/>
    <property type="evidence" value="ECO:0007669"/>
    <property type="project" value="InterPro"/>
</dbReference>
<dbReference type="Gene3D" id="3.40.640.10">
    <property type="entry name" value="Type I PLP-dependent aspartate aminotransferase-like (Major domain)"/>
    <property type="match status" value="1"/>
</dbReference>
<dbReference type="InterPro" id="IPR015422">
    <property type="entry name" value="PyrdxlP-dep_Trfase_small"/>
</dbReference>
<dbReference type="Gene3D" id="3.90.1150.10">
    <property type="entry name" value="Aspartate Aminotransferase, domain 1"/>
    <property type="match status" value="1"/>
</dbReference>
<evidence type="ECO:0000259" key="4">
    <source>
        <dbReference type="Pfam" id="PF02347"/>
    </source>
</evidence>
<dbReference type="GO" id="GO:0004375">
    <property type="term" value="F:glycine dehydrogenase (decarboxylating) activity"/>
    <property type="evidence" value="ECO:0007669"/>
    <property type="project" value="UniProtKB-EC"/>
</dbReference>
<comment type="catalytic activity">
    <reaction evidence="3">
        <text>N(6)-[(R)-lipoyl]-L-lysyl-[glycine-cleavage complex H protein] + glycine + H(+) = N(6)-[(R)-S(8)-aminomethyldihydrolipoyl]-L-lysyl-[glycine-cleavage complex H protein] + CO2</text>
        <dbReference type="Rhea" id="RHEA:24304"/>
        <dbReference type="Rhea" id="RHEA-COMP:10494"/>
        <dbReference type="Rhea" id="RHEA-COMP:10495"/>
        <dbReference type="ChEBI" id="CHEBI:15378"/>
        <dbReference type="ChEBI" id="CHEBI:16526"/>
        <dbReference type="ChEBI" id="CHEBI:57305"/>
        <dbReference type="ChEBI" id="CHEBI:83099"/>
        <dbReference type="ChEBI" id="CHEBI:83143"/>
        <dbReference type="EC" id="1.4.4.2"/>
    </reaction>
</comment>
<evidence type="ECO:0000256" key="2">
    <source>
        <dbReference type="ARBA" id="ARBA00023002"/>
    </source>
</evidence>
<reference evidence="5" key="1">
    <citation type="submission" date="2013-08" db="EMBL/GenBank/DDBJ databases">
        <authorList>
            <person name="Mendez C."/>
            <person name="Richter M."/>
            <person name="Ferrer M."/>
            <person name="Sanchez J."/>
        </authorList>
    </citation>
    <scope>NUCLEOTIDE SEQUENCE</scope>
</reference>
<comment type="caution">
    <text evidence="5">The sequence shown here is derived from an EMBL/GenBank/DDBJ whole genome shotgun (WGS) entry which is preliminary data.</text>
</comment>
<dbReference type="InterPro" id="IPR049315">
    <property type="entry name" value="GDC-P_N"/>
</dbReference>
<dbReference type="GO" id="GO:0006546">
    <property type="term" value="P:glycine catabolic process"/>
    <property type="evidence" value="ECO:0007669"/>
    <property type="project" value="InterPro"/>
</dbReference>
<evidence type="ECO:0000256" key="1">
    <source>
        <dbReference type="ARBA" id="ARBA00012134"/>
    </source>
</evidence>
<dbReference type="Pfam" id="PF02347">
    <property type="entry name" value="GDC-P"/>
    <property type="match status" value="1"/>
</dbReference>
<dbReference type="InterPro" id="IPR015424">
    <property type="entry name" value="PyrdxlP-dep_Trfase"/>
</dbReference>
<dbReference type="EMBL" id="AUZY01002658">
    <property type="protein sequence ID" value="EQD71825.1"/>
    <property type="molecule type" value="Genomic_DNA"/>
</dbReference>
<gene>
    <name evidence="5" type="ORF">B1B_04238</name>
</gene>
<name>T1CRK6_9ZZZZ</name>
<keyword evidence="2" id="KW-0560">Oxidoreductase</keyword>
<dbReference type="NCBIfam" id="NF001696">
    <property type="entry name" value="PRK00451.1"/>
    <property type="match status" value="1"/>
</dbReference>
<dbReference type="AlphaFoldDB" id="T1CRK6"/>
<accession>T1CRK6</accession>
<evidence type="ECO:0000313" key="5">
    <source>
        <dbReference type="EMBL" id="EQD71825.1"/>
    </source>
</evidence>
<protein>
    <recommendedName>
        <fullName evidence="1">glycine dehydrogenase (aminomethyl-transferring)</fullName>
        <ecNumber evidence="1">1.4.4.2</ecNumber>
    </recommendedName>
</protein>
<dbReference type="CDD" id="cd00613">
    <property type="entry name" value="GDC-P"/>
    <property type="match status" value="1"/>
</dbReference>
<dbReference type="PANTHER" id="PTHR42806">
    <property type="entry name" value="GLYCINE CLEAVAGE SYSTEM P-PROTEIN"/>
    <property type="match status" value="1"/>
</dbReference>
<organism evidence="5">
    <name type="scientific">mine drainage metagenome</name>
    <dbReference type="NCBI Taxonomy" id="410659"/>
    <lineage>
        <taxon>unclassified sequences</taxon>
        <taxon>metagenomes</taxon>
        <taxon>ecological metagenomes</taxon>
    </lineage>
</organism>
<dbReference type="HAMAP" id="MF_00712">
    <property type="entry name" value="GcvPA"/>
    <property type="match status" value="1"/>
</dbReference>
<dbReference type="SUPFAM" id="SSF53383">
    <property type="entry name" value="PLP-dependent transferases"/>
    <property type="match status" value="1"/>
</dbReference>
<evidence type="ECO:0000256" key="3">
    <source>
        <dbReference type="ARBA" id="ARBA00049026"/>
    </source>
</evidence>
<proteinExistence type="inferred from homology"/>
<dbReference type="InterPro" id="IPR015421">
    <property type="entry name" value="PyrdxlP-dep_Trfase_major"/>
</dbReference>
<feature type="domain" description="Glycine cleavage system P-protein N-terminal" evidence="4">
    <location>
        <begin position="3"/>
        <end position="378"/>
    </location>
</feature>
<dbReference type="InterPro" id="IPR023010">
    <property type="entry name" value="GcvPA"/>
</dbReference>
<reference evidence="5" key="2">
    <citation type="journal article" date="2014" name="ISME J.">
        <title>Microbial stratification in low pH oxic and suboxic macroscopic growths along an acid mine drainage.</title>
        <authorList>
            <person name="Mendez-Garcia C."/>
            <person name="Mesa V."/>
            <person name="Sprenger R.R."/>
            <person name="Richter M."/>
            <person name="Diez M.S."/>
            <person name="Solano J."/>
            <person name="Bargiela R."/>
            <person name="Golyshina O.V."/>
            <person name="Manteca A."/>
            <person name="Ramos J.L."/>
            <person name="Gallego J.R."/>
            <person name="Llorente I."/>
            <person name="Martins Dos Santos V.A."/>
            <person name="Jensen O.N."/>
            <person name="Pelaez A.I."/>
            <person name="Sanchez J."/>
            <person name="Ferrer M."/>
        </authorList>
    </citation>
    <scope>NUCLEOTIDE SEQUENCE</scope>
</reference>
<dbReference type="PANTHER" id="PTHR42806:SF1">
    <property type="entry name" value="GLYCINE DEHYDROGENASE (DECARBOXYLATING)"/>
    <property type="match status" value="1"/>
</dbReference>
<sequence>MPFIPHTPEDVDHMLKKLGVARIEDLFDEIPPALRIDALPESVPAQVSEQAITRLMRERARQDTPGICFLGAGAYDHFIPAAVWEIVTRGEFYSAYTPYQAEASQGTLQVIYEFQSMMTGLTGLEVSNASLYDGASALAEAILMACRIQNQKRGGSVVLVPEALHPDYRRVIETLLEPQSIGIETIPYDRKSGLLDRSWVEERLARGGAGSLVLAQPNFFGLLEAVDSWTDLAHQTGLTVIALVNPTSLAILNPPGKWGTEGADIVCGEGQPLGVPLSSGGPYFGFLTSRRSLVRQMPGRIVGRTLDRDGRSGFTLTLQAREQHIRRARAMSNICTNQGLLVTAATLYLSFLGPAGLARVARACHARTRLLVESLTSLPGIRPLFPGTPFFHEYPLVMDRATGPILEALSGHGLLGGYDLGRFSPELSKAWLLCATEARSAEDMACYRSLLDSLLTSTGSTPVRMSPHPN</sequence>
<dbReference type="PIRSF" id="PIRSF006815">
    <property type="entry name" value="GcvPA"/>
    <property type="match status" value="1"/>
</dbReference>